<protein>
    <recommendedName>
        <fullName evidence="2">Terpene synthase</fullName>
        <ecNumber evidence="2">4.2.3.-</ecNumber>
    </recommendedName>
</protein>
<dbReference type="GO" id="GO:0046872">
    <property type="term" value="F:metal ion binding"/>
    <property type="evidence" value="ECO:0007669"/>
    <property type="project" value="UniProtKB-KW"/>
</dbReference>
<dbReference type="Gene3D" id="1.10.600.10">
    <property type="entry name" value="Farnesyl Diphosphate Synthase"/>
    <property type="match status" value="1"/>
</dbReference>
<evidence type="ECO:0000313" key="3">
    <source>
        <dbReference type="EMBL" id="RQX12149.1"/>
    </source>
</evidence>
<dbReference type="AlphaFoldDB" id="A0A3N9XGY6"/>
<keyword evidence="4" id="KW-1185">Reference proteome</keyword>
<keyword evidence="2" id="KW-0479">Metal-binding</keyword>
<evidence type="ECO:0000313" key="4">
    <source>
        <dbReference type="Proteomes" id="UP000266889"/>
    </source>
</evidence>
<dbReference type="GO" id="GO:0010333">
    <property type="term" value="F:terpene synthase activity"/>
    <property type="evidence" value="ECO:0007669"/>
    <property type="project" value="InterPro"/>
</dbReference>
<dbReference type="InterPro" id="IPR034686">
    <property type="entry name" value="Terpene_cyclase-like_2"/>
</dbReference>
<reference evidence="3 4" key="1">
    <citation type="submission" date="2018-05" db="EMBL/GenBank/DDBJ databases">
        <title>Micromonospora from Atacama Desert.</title>
        <authorList>
            <person name="Carro L."/>
            <person name="Goodfellow M."/>
            <person name="Klenk H.-P."/>
        </authorList>
    </citation>
    <scope>NUCLEOTIDE SEQUENCE [LARGE SCALE GENOMIC DNA]</scope>
    <source>
        <strain evidence="3 4">LB32</strain>
    </source>
</reference>
<dbReference type="PANTHER" id="PTHR35201:SF4">
    <property type="entry name" value="BETA-PINACENE SYNTHASE-RELATED"/>
    <property type="match status" value="1"/>
</dbReference>
<dbReference type="SUPFAM" id="SSF48576">
    <property type="entry name" value="Terpenoid synthases"/>
    <property type="match status" value="1"/>
</dbReference>
<dbReference type="EMBL" id="QGSY01000121">
    <property type="protein sequence ID" value="RQX12149.1"/>
    <property type="molecule type" value="Genomic_DNA"/>
</dbReference>
<keyword evidence="1 2" id="KW-0456">Lyase</keyword>
<evidence type="ECO:0000256" key="1">
    <source>
        <dbReference type="ARBA" id="ARBA00023239"/>
    </source>
</evidence>
<keyword evidence="2" id="KW-0460">Magnesium</keyword>
<proteinExistence type="inferred from homology"/>
<evidence type="ECO:0000256" key="2">
    <source>
        <dbReference type="RuleBase" id="RU366034"/>
    </source>
</evidence>
<dbReference type="EC" id="4.2.3.-" evidence="2"/>
<name>A0A3N9XGY6_9ACTN</name>
<comment type="cofactor">
    <cofactor evidence="2">
        <name>Mg(2+)</name>
        <dbReference type="ChEBI" id="CHEBI:18420"/>
    </cofactor>
</comment>
<organism evidence="3 4">
    <name type="scientific">Micromonospora arida</name>
    <dbReference type="NCBI Taxonomy" id="2203715"/>
    <lineage>
        <taxon>Bacteria</taxon>
        <taxon>Bacillati</taxon>
        <taxon>Actinomycetota</taxon>
        <taxon>Actinomycetes</taxon>
        <taxon>Micromonosporales</taxon>
        <taxon>Micromonosporaceae</taxon>
        <taxon>Micromonospora</taxon>
    </lineage>
</organism>
<dbReference type="OrthoDB" id="2989600at2"/>
<dbReference type="Pfam" id="PF19086">
    <property type="entry name" value="Terpene_syn_C_2"/>
    <property type="match status" value="1"/>
</dbReference>
<dbReference type="RefSeq" id="WP_124854293.1">
    <property type="nucleotide sequence ID" value="NZ_JBEXYX010000007.1"/>
</dbReference>
<sequence length="320" mass="35300">MTVAAARALRAECPLPSRCSPHAEATQEWLAGWVRRFDLPLDDDELCRLDAGRIAWYAGRLYPDAGAADLRTVAALWTWFFLLDDACDGPHGASGADVAALRDGVLRVLRHGPGARTAGFRGPLRRMLADAWQAPRARMPPPWQQRFADAVAHHLEGDRTEAENKTRSHVPSVAEYVALRRATSAAYVSYTMIEFVTGHALPDPVYHHPALRALAATGNDLLSWFNDLVSLEKDRVISGGHNLVLAIAREQRLPDERAVEAAVDRWRTAMGRFMELRARIPSFGPELDPAVAAHVEGVARSVRGTIDWSLESSRYSASRS</sequence>
<dbReference type="PANTHER" id="PTHR35201">
    <property type="entry name" value="TERPENE SYNTHASE"/>
    <property type="match status" value="1"/>
</dbReference>
<gene>
    <name evidence="3" type="ORF">DLJ58_06355</name>
</gene>
<comment type="caution">
    <text evidence="3">The sequence shown here is derived from an EMBL/GenBank/DDBJ whole genome shotgun (WGS) entry which is preliminary data.</text>
</comment>
<accession>A0A3N9XGY6</accession>
<comment type="similarity">
    <text evidence="2">Belongs to the terpene synthase family.</text>
</comment>
<dbReference type="Proteomes" id="UP000266889">
    <property type="component" value="Unassembled WGS sequence"/>
</dbReference>
<dbReference type="InterPro" id="IPR008949">
    <property type="entry name" value="Isoprenoid_synthase_dom_sf"/>
</dbReference>
<dbReference type="SFLD" id="SFLDS00005">
    <property type="entry name" value="Isoprenoid_Synthase_Type_I"/>
    <property type="match status" value="1"/>
</dbReference>
<dbReference type="SFLD" id="SFLDG01020">
    <property type="entry name" value="Terpene_Cyclase_Like_2"/>
    <property type="match status" value="1"/>
</dbReference>